<protein>
    <submittedName>
        <fullName evidence="1">Uncharacterized protein</fullName>
    </submittedName>
</protein>
<reference evidence="1 2" key="1">
    <citation type="submission" date="2016-12" db="EMBL/GenBank/DDBJ databases">
        <title>The genomes of Aspergillus section Nigri reveals drivers in fungal speciation.</title>
        <authorList>
            <consortium name="DOE Joint Genome Institute"/>
            <person name="Vesth T.C."/>
            <person name="Nybo J."/>
            <person name="Theobald S."/>
            <person name="Brandl J."/>
            <person name="Frisvad J.C."/>
            <person name="Nielsen K.F."/>
            <person name="Lyhne E.K."/>
            <person name="Kogle M.E."/>
            <person name="Kuo A."/>
            <person name="Riley R."/>
            <person name="Clum A."/>
            <person name="Nolan M."/>
            <person name="Lipzen A."/>
            <person name="Salamov A."/>
            <person name="Henrissat B."/>
            <person name="Wiebenga A."/>
            <person name="De Vries R.P."/>
            <person name="Grigoriev I.V."/>
            <person name="Mortensen U.H."/>
            <person name="Andersen M.R."/>
            <person name="Baker S.E."/>
        </authorList>
    </citation>
    <scope>NUCLEOTIDE SEQUENCE [LARGE SCALE GENOMIC DNA]</scope>
    <source>
        <strain evidence="1 2">IBT 23096</strain>
    </source>
</reference>
<sequence length="169" mass="18487">MISADPDDDSPTSRVLLVEQIQDQELDISDEGCSPCSCRAGNVSTALGNAHVDHLASPATVWMHTLLQRGQSTASVEDGMVSDILVYSLLRWMSLAAITPDTPSTLHNGVLAGRFKDAKRPGYRPDRTNLLEANPGFMQCALTNDVAKLPDWQWSARASRQRQDPLIDL</sequence>
<evidence type="ECO:0000313" key="2">
    <source>
        <dbReference type="Proteomes" id="UP000234275"/>
    </source>
</evidence>
<organism evidence="1 2">
    <name type="scientific">Aspergillus steynii IBT 23096</name>
    <dbReference type="NCBI Taxonomy" id="1392250"/>
    <lineage>
        <taxon>Eukaryota</taxon>
        <taxon>Fungi</taxon>
        <taxon>Dikarya</taxon>
        <taxon>Ascomycota</taxon>
        <taxon>Pezizomycotina</taxon>
        <taxon>Eurotiomycetes</taxon>
        <taxon>Eurotiomycetidae</taxon>
        <taxon>Eurotiales</taxon>
        <taxon>Aspergillaceae</taxon>
        <taxon>Aspergillus</taxon>
        <taxon>Aspergillus subgen. Circumdati</taxon>
    </lineage>
</organism>
<gene>
    <name evidence="1" type="ORF">P170DRAFT_475660</name>
</gene>
<accession>A0A2I2G947</accession>
<dbReference type="AlphaFoldDB" id="A0A2I2G947"/>
<proteinExistence type="predicted"/>
<dbReference type="GeneID" id="36560980"/>
<dbReference type="VEuPathDB" id="FungiDB:P170DRAFT_475660"/>
<evidence type="ECO:0000313" key="1">
    <source>
        <dbReference type="EMBL" id="PLB49363.1"/>
    </source>
</evidence>
<name>A0A2I2G947_9EURO</name>
<comment type="caution">
    <text evidence="1">The sequence shown here is derived from an EMBL/GenBank/DDBJ whole genome shotgun (WGS) entry which is preliminary data.</text>
</comment>
<keyword evidence="2" id="KW-1185">Reference proteome</keyword>
<dbReference type="RefSeq" id="XP_024704665.1">
    <property type="nucleotide sequence ID" value="XM_024853282.1"/>
</dbReference>
<dbReference type="EMBL" id="MSFO01000004">
    <property type="protein sequence ID" value="PLB49363.1"/>
    <property type="molecule type" value="Genomic_DNA"/>
</dbReference>
<dbReference type="Proteomes" id="UP000234275">
    <property type="component" value="Unassembled WGS sequence"/>
</dbReference>